<gene>
    <name evidence="1" type="ORF">QFC20_003130</name>
</gene>
<evidence type="ECO:0000313" key="1">
    <source>
        <dbReference type="EMBL" id="KAJ9109930.1"/>
    </source>
</evidence>
<name>A0ACC2WDU8_9TREE</name>
<keyword evidence="2" id="KW-1185">Reference proteome</keyword>
<dbReference type="EMBL" id="JASBWS010000027">
    <property type="protein sequence ID" value="KAJ9109930.1"/>
    <property type="molecule type" value="Genomic_DNA"/>
</dbReference>
<accession>A0ACC2WDU8</accession>
<evidence type="ECO:0000313" key="2">
    <source>
        <dbReference type="Proteomes" id="UP001230649"/>
    </source>
</evidence>
<sequence length="177" mass="19631">MKDITPRDCVIRVSSTLDSSSGKKNLLDGSDETCWSSAQGLPQTIYLNWKELIPATHFALTFQGGFSATAVSVYVMAERPGRAHGNVGLGMAFGGKVYPKDGNGRQVFEIPMPEALPDSVHDEQHPLSPMPLSPKPVHAVNPKDDREWIREIKLEFEKSADPWGRIVVYHFELLEAE</sequence>
<dbReference type="Proteomes" id="UP001230649">
    <property type="component" value="Unassembled WGS sequence"/>
</dbReference>
<reference evidence="1" key="1">
    <citation type="submission" date="2023-04" db="EMBL/GenBank/DDBJ databases">
        <title>Draft Genome sequencing of Naganishia species isolated from polar environments using Oxford Nanopore Technology.</title>
        <authorList>
            <person name="Leo P."/>
            <person name="Venkateswaran K."/>
        </authorList>
    </citation>
    <scope>NUCLEOTIDE SEQUENCE</scope>
    <source>
        <strain evidence="1">MNA-CCFEE 5262</strain>
    </source>
</reference>
<proteinExistence type="predicted"/>
<comment type="caution">
    <text evidence="1">The sequence shown here is derived from an EMBL/GenBank/DDBJ whole genome shotgun (WGS) entry which is preliminary data.</text>
</comment>
<protein>
    <submittedName>
        <fullName evidence="1">Uncharacterized protein</fullName>
    </submittedName>
</protein>
<organism evidence="1 2">
    <name type="scientific">Naganishia adeliensis</name>
    <dbReference type="NCBI Taxonomy" id="92952"/>
    <lineage>
        <taxon>Eukaryota</taxon>
        <taxon>Fungi</taxon>
        <taxon>Dikarya</taxon>
        <taxon>Basidiomycota</taxon>
        <taxon>Agaricomycotina</taxon>
        <taxon>Tremellomycetes</taxon>
        <taxon>Filobasidiales</taxon>
        <taxon>Filobasidiaceae</taxon>
        <taxon>Naganishia</taxon>
    </lineage>
</organism>